<protein>
    <recommendedName>
        <fullName evidence="3">Endonuclease/exonuclease/phosphatase domain-containing protein</fullName>
    </recommendedName>
</protein>
<reference evidence="1" key="1">
    <citation type="submission" date="2021-01" db="EMBL/GenBank/DDBJ databases">
        <authorList>
            <person name="Lovell J.T."/>
            <person name="Bentley N."/>
            <person name="Bhattarai G."/>
            <person name="Jenkins J.W."/>
            <person name="Sreedasyam A."/>
            <person name="Alarcon Y."/>
            <person name="Bock C."/>
            <person name="Boston L."/>
            <person name="Carlson J."/>
            <person name="Cervantes K."/>
            <person name="Clermont K."/>
            <person name="Krom N."/>
            <person name="Kubenka K."/>
            <person name="Mamidi S."/>
            <person name="Mattison C."/>
            <person name="Monteros M."/>
            <person name="Pisani C."/>
            <person name="Plott C."/>
            <person name="Rajasekar S."/>
            <person name="Rhein H.S."/>
            <person name="Rohla C."/>
            <person name="Song M."/>
            <person name="Hilaire R.S."/>
            <person name="Shu S."/>
            <person name="Wells L."/>
            <person name="Wang X."/>
            <person name="Webber J."/>
            <person name="Heerema R.J."/>
            <person name="Klein P."/>
            <person name="Conner P."/>
            <person name="Grauke L."/>
            <person name="Grimwood J."/>
            <person name="Schmutz J."/>
            <person name="Randall J.J."/>
        </authorList>
    </citation>
    <scope>NUCLEOTIDE SEQUENCE</scope>
    <source>
        <tissue evidence="1">Leaf</tissue>
    </source>
</reference>
<evidence type="ECO:0008006" key="3">
    <source>
        <dbReference type="Google" id="ProtNLM"/>
    </source>
</evidence>
<evidence type="ECO:0000313" key="2">
    <source>
        <dbReference type="Proteomes" id="UP000811246"/>
    </source>
</evidence>
<dbReference type="AlphaFoldDB" id="A0A922FQT7"/>
<dbReference type="EMBL" id="CM031827">
    <property type="protein sequence ID" value="KAG6723915.1"/>
    <property type="molecule type" value="Genomic_DNA"/>
</dbReference>
<name>A0A922FQT7_CARIL</name>
<organism evidence="1 2">
    <name type="scientific">Carya illinoinensis</name>
    <name type="common">Pecan</name>
    <dbReference type="NCBI Taxonomy" id="32201"/>
    <lineage>
        <taxon>Eukaryota</taxon>
        <taxon>Viridiplantae</taxon>
        <taxon>Streptophyta</taxon>
        <taxon>Embryophyta</taxon>
        <taxon>Tracheophyta</taxon>
        <taxon>Spermatophyta</taxon>
        <taxon>Magnoliopsida</taxon>
        <taxon>eudicotyledons</taxon>
        <taxon>Gunneridae</taxon>
        <taxon>Pentapetalae</taxon>
        <taxon>rosids</taxon>
        <taxon>fabids</taxon>
        <taxon>Fagales</taxon>
        <taxon>Juglandaceae</taxon>
        <taxon>Carya</taxon>
    </lineage>
</organism>
<sequence length="161" mass="19584">MDVLPAICSDHCPLLLSFYCDKAREGWLRFQFKYDVSWSKEKGCRDLIATQWQKLTGERSWLQNAQHKLVACSQSLKQWSKNLVHNRNQEIREKVAEIKRFQQNENSRNMWQLKTLQSNLNFLLEREDLRWKQRTKKHWLTQDDRNSKFYHACVNQRKKEK</sequence>
<evidence type="ECO:0000313" key="1">
    <source>
        <dbReference type="EMBL" id="KAG6723915.1"/>
    </source>
</evidence>
<comment type="caution">
    <text evidence="1">The sequence shown here is derived from an EMBL/GenBank/DDBJ whole genome shotgun (WGS) entry which is preliminary data.</text>
</comment>
<proteinExistence type="predicted"/>
<gene>
    <name evidence="1" type="ORF">I3842_03G231800</name>
</gene>
<accession>A0A922FQT7</accession>
<dbReference type="Proteomes" id="UP000811246">
    <property type="component" value="Chromosome 3"/>
</dbReference>